<dbReference type="OrthoDB" id="6497796at2759"/>
<dbReference type="EC" id="2.7.12.1" evidence="2"/>
<evidence type="ECO:0000256" key="10">
    <source>
        <dbReference type="ARBA" id="ARBA00051680"/>
    </source>
</evidence>
<evidence type="ECO:0000256" key="8">
    <source>
        <dbReference type="ARBA" id="ARBA00049003"/>
    </source>
</evidence>
<keyword evidence="6 14" id="KW-0418">Kinase</keyword>
<dbReference type="InParanoid" id="B7Q077"/>
<keyword evidence="4 14" id="KW-0808">Transferase</keyword>
<sequence length="340" mass="35006">MSDLGTRLGCALASQLHLQPSRHQASHQHLSQPATRPALSAAISQRLSRASGGGCSVGPGAFTGSSGGPGCSGGGGSSSTTVGALWDKSTSLPSIAVQRVSMLPAKLGSGARTLFPHPAALSPAAAVTGASATAPASQQPSSCGAEPTLPPVLAVANGICRSLSCAVNGTSGHRSVSDLRTVESLTTGSLAASEARRRLGAPSPQGNGHSPATTPASATSNGSGPPTDPYGRRLPLSPAEVLKYYGARLNGFERSEVLQYREVWYLGLEASKIDADEVAGQNGGYDDENGSYIKVLHDHIAYRYEILEVIGKGSFGQVIRALDHKTNQHVALKIIRNKKR</sequence>
<dbReference type="InterPro" id="IPR000719">
    <property type="entry name" value="Prot_kinase_dom"/>
</dbReference>
<keyword evidence="16" id="KW-1185">Reference proteome</keyword>
<dbReference type="HOGENOM" id="CLU_817070_0_0_1"/>
<dbReference type="PANTHER" id="PTHR24058">
    <property type="entry name" value="DUAL SPECIFICITY PROTEIN KINASE"/>
    <property type="match status" value="1"/>
</dbReference>
<dbReference type="EMBL" id="DS830607">
    <property type="protein sequence ID" value="EEC12249.1"/>
    <property type="molecule type" value="Genomic_DNA"/>
</dbReference>
<evidence type="ECO:0000256" key="5">
    <source>
        <dbReference type="ARBA" id="ARBA00022741"/>
    </source>
</evidence>
<dbReference type="PANTHER" id="PTHR24058:SF22">
    <property type="entry name" value="DUAL SPECIFICITY TYROSINE-PHOSPHORYLATION-REGULATED KINASE 4"/>
    <property type="match status" value="1"/>
</dbReference>
<dbReference type="Gene3D" id="3.30.10.30">
    <property type="entry name" value="DYRK"/>
    <property type="match status" value="1"/>
</dbReference>
<comment type="catalytic activity">
    <reaction evidence="9">
        <text>L-threonyl-[protein] + ATP = O-phospho-L-threonyl-[protein] + ADP + H(+)</text>
        <dbReference type="Rhea" id="RHEA:46608"/>
        <dbReference type="Rhea" id="RHEA-COMP:11060"/>
        <dbReference type="Rhea" id="RHEA-COMP:11605"/>
        <dbReference type="ChEBI" id="CHEBI:15378"/>
        <dbReference type="ChEBI" id="CHEBI:30013"/>
        <dbReference type="ChEBI" id="CHEBI:30616"/>
        <dbReference type="ChEBI" id="CHEBI:61977"/>
        <dbReference type="ChEBI" id="CHEBI:456216"/>
        <dbReference type="EC" id="2.7.12.1"/>
    </reaction>
</comment>
<evidence type="ECO:0000313" key="15">
    <source>
        <dbReference type="EnsemblMetazoa" id="ISCW009443-PA"/>
    </source>
</evidence>
<dbReference type="Proteomes" id="UP000001555">
    <property type="component" value="Unassembled WGS sequence"/>
</dbReference>
<evidence type="ECO:0000256" key="12">
    <source>
        <dbReference type="SAM" id="MobiDB-lite"/>
    </source>
</evidence>
<evidence type="ECO:0000256" key="11">
    <source>
        <dbReference type="PROSITE-ProRule" id="PRU10141"/>
    </source>
</evidence>
<dbReference type="VEuPathDB" id="VectorBase:ISCP_020855"/>
<dbReference type="InterPro" id="IPR011009">
    <property type="entry name" value="Kinase-like_dom_sf"/>
</dbReference>
<keyword evidence="7 11" id="KW-0067">ATP-binding</keyword>
<evidence type="ECO:0000256" key="4">
    <source>
        <dbReference type="ARBA" id="ARBA00022679"/>
    </source>
</evidence>
<dbReference type="GO" id="GO:0005524">
    <property type="term" value="F:ATP binding"/>
    <property type="evidence" value="ECO:0007669"/>
    <property type="project" value="UniProtKB-UniRule"/>
</dbReference>
<dbReference type="Gene3D" id="3.30.200.20">
    <property type="entry name" value="Phosphorylase Kinase, domain 1"/>
    <property type="match status" value="1"/>
</dbReference>
<name>B7Q077_IXOSC</name>
<evidence type="ECO:0000256" key="9">
    <source>
        <dbReference type="ARBA" id="ARBA00049308"/>
    </source>
</evidence>
<comment type="similarity">
    <text evidence="1">Belongs to the protein kinase superfamily. CMGC Ser/Thr protein kinase family. MNB/DYRK subfamily.</text>
</comment>
<dbReference type="PROSITE" id="PS50011">
    <property type="entry name" value="PROTEIN_KINASE_DOM"/>
    <property type="match status" value="1"/>
</dbReference>
<organism>
    <name type="scientific">Ixodes scapularis</name>
    <name type="common">Black-legged tick</name>
    <name type="synonym">Deer tick</name>
    <dbReference type="NCBI Taxonomy" id="6945"/>
    <lineage>
        <taxon>Eukaryota</taxon>
        <taxon>Metazoa</taxon>
        <taxon>Ecdysozoa</taxon>
        <taxon>Arthropoda</taxon>
        <taxon>Chelicerata</taxon>
        <taxon>Arachnida</taxon>
        <taxon>Acari</taxon>
        <taxon>Parasitiformes</taxon>
        <taxon>Ixodida</taxon>
        <taxon>Ixodoidea</taxon>
        <taxon>Ixodidae</taxon>
        <taxon>Ixodinae</taxon>
        <taxon>Ixodes</taxon>
    </lineage>
</organism>
<comment type="catalytic activity">
    <reaction evidence="10">
        <text>L-tyrosyl-[protein] + ATP = O-phospho-L-tyrosyl-[protein] + ADP + H(+)</text>
        <dbReference type="Rhea" id="RHEA:10596"/>
        <dbReference type="Rhea" id="RHEA-COMP:10136"/>
        <dbReference type="Rhea" id="RHEA-COMP:20101"/>
        <dbReference type="ChEBI" id="CHEBI:15378"/>
        <dbReference type="ChEBI" id="CHEBI:30616"/>
        <dbReference type="ChEBI" id="CHEBI:46858"/>
        <dbReference type="ChEBI" id="CHEBI:61978"/>
        <dbReference type="ChEBI" id="CHEBI:456216"/>
        <dbReference type="EC" id="2.7.12.1"/>
    </reaction>
</comment>
<evidence type="ECO:0000259" key="13">
    <source>
        <dbReference type="PROSITE" id="PS50011"/>
    </source>
</evidence>
<dbReference type="STRING" id="6945.B7Q077"/>
<dbReference type="PROSITE" id="PS00107">
    <property type="entry name" value="PROTEIN_KINASE_ATP"/>
    <property type="match status" value="1"/>
</dbReference>
<dbReference type="VEuPathDB" id="VectorBase:ISCW009443"/>
<dbReference type="EnsemblMetazoa" id="ISCW009443-RA">
    <property type="protein sequence ID" value="ISCW009443-PA"/>
    <property type="gene ID" value="ISCW009443"/>
</dbReference>
<feature type="compositionally biased region" description="Polar residues" evidence="12">
    <location>
        <begin position="204"/>
        <end position="224"/>
    </location>
</feature>
<evidence type="ECO:0000256" key="3">
    <source>
        <dbReference type="ARBA" id="ARBA00022527"/>
    </source>
</evidence>
<evidence type="ECO:0000256" key="7">
    <source>
        <dbReference type="ARBA" id="ARBA00022840"/>
    </source>
</evidence>
<evidence type="ECO:0000313" key="14">
    <source>
        <dbReference type="EMBL" id="EEC12249.1"/>
    </source>
</evidence>
<dbReference type="EMBL" id="ABJB010443878">
    <property type="status" value="NOT_ANNOTATED_CDS"/>
    <property type="molecule type" value="Genomic_DNA"/>
</dbReference>
<evidence type="ECO:0000256" key="1">
    <source>
        <dbReference type="ARBA" id="ARBA00008867"/>
    </source>
</evidence>
<feature type="domain" description="Protein kinase" evidence="13">
    <location>
        <begin position="304"/>
        <end position="340"/>
    </location>
</feature>
<feature type="region of interest" description="Disordered" evidence="12">
    <location>
        <begin position="187"/>
        <end position="233"/>
    </location>
</feature>
<dbReference type="InterPro" id="IPR050494">
    <property type="entry name" value="Ser_Thr_dual-spec_kinase"/>
</dbReference>
<reference evidence="14 16" key="1">
    <citation type="submission" date="2008-03" db="EMBL/GenBank/DDBJ databases">
        <title>Annotation of Ixodes scapularis.</title>
        <authorList>
            <consortium name="Ixodes scapularis Genome Project Consortium"/>
            <person name="Caler E."/>
            <person name="Hannick L.I."/>
            <person name="Bidwell S."/>
            <person name="Joardar V."/>
            <person name="Thiagarajan M."/>
            <person name="Amedeo P."/>
            <person name="Galinsky K.J."/>
            <person name="Schobel S."/>
            <person name="Inman J."/>
            <person name="Hostetler J."/>
            <person name="Miller J."/>
            <person name="Hammond M."/>
            <person name="Megy K."/>
            <person name="Lawson D."/>
            <person name="Kodira C."/>
            <person name="Sutton G."/>
            <person name="Meyer J."/>
            <person name="Hill C.A."/>
            <person name="Birren B."/>
            <person name="Nene V."/>
            <person name="Collins F."/>
            <person name="Alarcon-Chaidez F."/>
            <person name="Wikel S."/>
            <person name="Strausberg R."/>
        </authorList>
    </citation>
    <scope>NUCLEOTIDE SEQUENCE [LARGE SCALE GENOMIC DNA]</scope>
    <source>
        <strain evidence="16">Wikel</strain>
        <strain evidence="14">Wikel colony</strain>
    </source>
</reference>
<comment type="catalytic activity">
    <reaction evidence="8">
        <text>L-seryl-[protein] + ATP = O-phospho-L-seryl-[protein] + ADP + H(+)</text>
        <dbReference type="Rhea" id="RHEA:17989"/>
        <dbReference type="Rhea" id="RHEA-COMP:9863"/>
        <dbReference type="Rhea" id="RHEA-COMP:11604"/>
        <dbReference type="ChEBI" id="CHEBI:15378"/>
        <dbReference type="ChEBI" id="CHEBI:29999"/>
        <dbReference type="ChEBI" id="CHEBI:30616"/>
        <dbReference type="ChEBI" id="CHEBI:83421"/>
        <dbReference type="ChEBI" id="CHEBI:456216"/>
        <dbReference type="EC" id="2.7.12.1"/>
    </reaction>
</comment>
<feature type="binding site" evidence="11">
    <location>
        <position position="333"/>
    </location>
    <ligand>
        <name>ATP</name>
        <dbReference type="ChEBI" id="CHEBI:30616"/>
    </ligand>
</feature>
<keyword evidence="3" id="KW-0723">Serine/threonine-protein kinase</keyword>
<dbReference type="SUPFAM" id="SSF56112">
    <property type="entry name" value="Protein kinase-like (PK-like)"/>
    <property type="match status" value="1"/>
</dbReference>
<dbReference type="InterPro" id="IPR042521">
    <property type="entry name" value="DYRK"/>
</dbReference>
<evidence type="ECO:0000256" key="2">
    <source>
        <dbReference type="ARBA" id="ARBA00013203"/>
    </source>
</evidence>
<reference evidence="15" key="2">
    <citation type="submission" date="2020-05" db="UniProtKB">
        <authorList>
            <consortium name="EnsemblMetazoa"/>
        </authorList>
    </citation>
    <scope>IDENTIFICATION</scope>
    <source>
        <strain evidence="15">wikel</strain>
    </source>
</reference>
<feature type="region of interest" description="Disordered" evidence="12">
    <location>
        <begin position="19"/>
        <end position="43"/>
    </location>
</feature>
<feature type="compositionally biased region" description="Polar residues" evidence="12">
    <location>
        <begin position="19"/>
        <end position="34"/>
    </location>
</feature>
<protein>
    <recommendedName>
        <fullName evidence="2">dual-specificity kinase</fullName>
        <ecNumber evidence="2">2.7.12.1</ecNumber>
    </recommendedName>
</protein>
<evidence type="ECO:0000256" key="6">
    <source>
        <dbReference type="ARBA" id="ARBA00022777"/>
    </source>
</evidence>
<proteinExistence type="inferred from homology"/>
<accession>B7Q077</accession>
<keyword evidence="5 11" id="KW-0547">Nucleotide-binding</keyword>
<dbReference type="InterPro" id="IPR017441">
    <property type="entry name" value="Protein_kinase_ATP_BS"/>
</dbReference>
<dbReference type="PaxDb" id="6945-B7Q077"/>
<dbReference type="AlphaFoldDB" id="B7Q077"/>
<dbReference type="GO" id="GO:0004674">
    <property type="term" value="F:protein serine/threonine kinase activity"/>
    <property type="evidence" value="ECO:0007669"/>
    <property type="project" value="UniProtKB-KW"/>
</dbReference>
<gene>
    <name evidence="14" type="ORF">IscW_ISCW009443</name>
</gene>
<dbReference type="GO" id="GO:0004712">
    <property type="term" value="F:protein serine/threonine/tyrosine kinase activity"/>
    <property type="evidence" value="ECO:0007669"/>
    <property type="project" value="UniProtKB-EC"/>
</dbReference>
<evidence type="ECO:0000313" key="16">
    <source>
        <dbReference type="Proteomes" id="UP000001555"/>
    </source>
</evidence>